<dbReference type="Proteomes" id="UP000313359">
    <property type="component" value="Unassembled WGS sequence"/>
</dbReference>
<organism evidence="3 4">
    <name type="scientific">Lentinus tigrinus ALCF2SS1-6</name>
    <dbReference type="NCBI Taxonomy" id="1328759"/>
    <lineage>
        <taxon>Eukaryota</taxon>
        <taxon>Fungi</taxon>
        <taxon>Dikarya</taxon>
        <taxon>Basidiomycota</taxon>
        <taxon>Agaricomycotina</taxon>
        <taxon>Agaricomycetes</taxon>
        <taxon>Polyporales</taxon>
        <taxon>Polyporaceae</taxon>
        <taxon>Lentinus</taxon>
    </lineage>
</organism>
<feature type="domain" description="Heterokaryon incompatibility" evidence="1">
    <location>
        <begin position="25"/>
        <end position="120"/>
    </location>
</feature>
<dbReference type="OrthoDB" id="2726860at2759"/>
<dbReference type="AlphaFoldDB" id="A0A5C2S507"/>
<evidence type="ECO:0000313" key="4">
    <source>
        <dbReference type="Proteomes" id="UP000313359"/>
    </source>
</evidence>
<evidence type="ECO:0000259" key="2">
    <source>
        <dbReference type="Pfam" id="PF26640"/>
    </source>
</evidence>
<gene>
    <name evidence="3" type="ORF">L227DRAFT_183430</name>
</gene>
<dbReference type="Pfam" id="PF06985">
    <property type="entry name" value="HET"/>
    <property type="match status" value="1"/>
</dbReference>
<protein>
    <submittedName>
        <fullName evidence="3">HET-domain-containing protein</fullName>
    </submittedName>
</protein>
<dbReference type="InterPro" id="IPR010730">
    <property type="entry name" value="HET"/>
</dbReference>
<dbReference type="PANTHER" id="PTHR10622:SF10">
    <property type="entry name" value="HET DOMAIN-CONTAINING PROTEIN"/>
    <property type="match status" value="1"/>
</dbReference>
<sequence>MWLLSTDRAELRFFSSLEQAQREGYAILSHVWGDVEQTFQETQALRKVGKPEDGYNPRDHSSPKVQMSCIVAELHGYRWIWNDTCCIDKTSSSELSEAINSMFSYYAHAEVCYVHLGDVPPDTPIRRYGSFAQSRWFRRGWTLQELVAPAQVIFLSSTWAVMGTKADHANALADITGIPKTIMTFEEEIWDVSIASRMSWASWRTTTRPEDEAYSLMGIFDVHMPTIYGEGRNAFRRLQEEIMRRSIDTTLFAWGEVSNFLPDREQIRSCNNGHDHNNMYLLATSPLDFRNCIRYQFAPKTERVVLLADKVSVSSSRYV</sequence>
<evidence type="ECO:0000313" key="3">
    <source>
        <dbReference type="EMBL" id="RPD58640.1"/>
    </source>
</evidence>
<name>A0A5C2S507_9APHY</name>
<dbReference type="Pfam" id="PF26640">
    <property type="entry name" value="DUF8212"/>
    <property type="match status" value="1"/>
</dbReference>
<proteinExistence type="predicted"/>
<dbReference type="EMBL" id="ML122274">
    <property type="protein sequence ID" value="RPD58640.1"/>
    <property type="molecule type" value="Genomic_DNA"/>
</dbReference>
<dbReference type="STRING" id="1328759.A0A5C2S507"/>
<keyword evidence="4" id="KW-1185">Reference proteome</keyword>
<dbReference type="PANTHER" id="PTHR10622">
    <property type="entry name" value="HET DOMAIN-CONTAINING PROTEIN"/>
    <property type="match status" value="1"/>
</dbReference>
<evidence type="ECO:0000259" key="1">
    <source>
        <dbReference type="Pfam" id="PF06985"/>
    </source>
</evidence>
<feature type="domain" description="DUF8212" evidence="2">
    <location>
        <begin position="233"/>
        <end position="301"/>
    </location>
</feature>
<accession>A0A5C2S507</accession>
<dbReference type="InterPro" id="IPR058525">
    <property type="entry name" value="DUF8212"/>
</dbReference>
<reference evidence="3" key="1">
    <citation type="journal article" date="2018" name="Genome Biol. Evol.">
        <title>Genomics and development of Lentinus tigrinus, a white-rot wood-decaying mushroom with dimorphic fruiting bodies.</title>
        <authorList>
            <person name="Wu B."/>
            <person name="Xu Z."/>
            <person name="Knudson A."/>
            <person name="Carlson A."/>
            <person name="Chen N."/>
            <person name="Kovaka S."/>
            <person name="LaButti K."/>
            <person name="Lipzen A."/>
            <person name="Pennachio C."/>
            <person name="Riley R."/>
            <person name="Schakwitz W."/>
            <person name="Umezawa K."/>
            <person name="Ohm R.A."/>
            <person name="Grigoriev I.V."/>
            <person name="Nagy L.G."/>
            <person name="Gibbons J."/>
            <person name="Hibbett D."/>
        </authorList>
    </citation>
    <scope>NUCLEOTIDE SEQUENCE [LARGE SCALE GENOMIC DNA]</scope>
    <source>
        <strain evidence="3">ALCF2SS1-6</strain>
    </source>
</reference>